<evidence type="ECO:0000313" key="2">
    <source>
        <dbReference type="EMBL" id="QHT77476.1"/>
    </source>
</evidence>
<organism evidence="2">
    <name type="scientific">viral metagenome</name>
    <dbReference type="NCBI Taxonomy" id="1070528"/>
    <lineage>
        <taxon>unclassified sequences</taxon>
        <taxon>metagenomes</taxon>
        <taxon>organismal metagenomes</taxon>
    </lineage>
</organism>
<feature type="compositionally biased region" description="Basic and acidic residues" evidence="1">
    <location>
        <begin position="688"/>
        <end position="701"/>
    </location>
</feature>
<dbReference type="AlphaFoldDB" id="A0A6C0HB86"/>
<dbReference type="EMBL" id="MN739917">
    <property type="protein sequence ID" value="QHT77476.1"/>
    <property type="molecule type" value="Genomic_DNA"/>
</dbReference>
<dbReference type="SUPFAM" id="SSF52540">
    <property type="entry name" value="P-loop containing nucleoside triphosphate hydrolases"/>
    <property type="match status" value="1"/>
</dbReference>
<feature type="region of interest" description="Disordered" evidence="1">
    <location>
        <begin position="680"/>
        <end position="701"/>
    </location>
</feature>
<name>A0A6C0HB86_9ZZZZ</name>
<proteinExistence type="predicted"/>
<reference evidence="2" key="1">
    <citation type="journal article" date="2020" name="Nature">
        <title>Giant virus diversity and host interactions through global metagenomics.</title>
        <authorList>
            <person name="Schulz F."/>
            <person name="Roux S."/>
            <person name="Paez-Espino D."/>
            <person name="Jungbluth S."/>
            <person name="Walsh D.A."/>
            <person name="Denef V.J."/>
            <person name="McMahon K.D."/>
            <person name="Konstantinidis K.T."/>
            <person name="Eloe-Fadrosh E.A."/>
            <person name="Kyrpides N.C."/>
            <person name="Woyke T."/>
        </authorList>
    </citation>
    <scope>NUCLEOTIDE SEQUENCE</scope>
    <source>
        <strain evidence="2">GVMAG-M-3300023179-86</strain>
    </source>
</reference>
<sequence length="887" mass="102300">MDLNQRKLTKNEWETIESPVSEQEKEVLNLIIQGYNNVNIKYNRYHSLFQYLKIEYSESMEDYLYNKYFSPKLNEIKKNYQTTLSVFQLITAKNNPAIKKADLIRLEKNDPSKINPDNAYEYLLIDTAEQLIKYKEKKSSKWLFHYFTLSKLIKNTIHHLNRHVLMFVTKILALYEDDVDLTKVIEHSVDFIEKNSVILKYGDISLYEHQKQLFSTMKNPDFEERQASFRAELKLQRKHNGEHDSDSDYDSDTPLCSAEKKAPAPRLILYIAPTGTGKTLSPIGISEKNRVIFVCAARHVGLALARAAISVGKKIAFAFGCASADDIRLHYFAAKEYTVNKRDGRIKKVDNSVGDKVEIIICDLKSYLPAMYYMKAFNPVENIVVYWDEPTITLDYENHELHETIQKNWNDNLIPNMILSSATLPKLHELTETLEDFKEKFPGAQIVNIVSHDCKKTIPIINNNGYVVLPHFMSTEYDRVLEIVENCENNLTLLRYFDLKEVVEFILFVEKNNYVTHSNKIARQFASIDDVNMMNIKLHYLRCLKNVIGGSWGSIYISLKANRVRRIENNDTIDPKGIPIKKSSNKNADDKSSINGNSCAIYVSTKDAYTLTDGPTLFLAGDVEKIAKFCIQQANIPAKVMEDILGKIEFNNQVNEKITILEHKLEDLIEKKTMKQQSGDDSYAAKKLKNEPKSRDKEIGEKDGDVIKLNSDLTLLRSMIKSAELNETFIPNKPLHLKKWAETLHTVGAFTSDIDEDTITDIMLLNDIDDSWKILLLMGIGVFTNHPSITYTEIMKKLADQQKLYMIIASSDYIYGTNYQFCHAYLSKDMKLTQEKIIQSLGRVGRNNIQQTYSIRFRDDEQINKLFYKEENKIEVANMNRLFKAVI</sequence>
<protein>
    <submittedName>
        <fullName evidence="2">Uncharacterized protein</fullName>
    </submittedName>
</protein>
<accession>A0A6C0HB86</accession>
<evidence type="ECO:0000256" key="1">
    <source>
        <dbReference type="SAM" id="MobiDB-lite"/>
    </source>
</evidence>
<dbReference type="InterPro" id="IPR027417">
    <property type="entry name" value="P-loop_NTPase"/>
</dbReference>